<protein>
    <submittedName>
        <fullName evidence="11">OCTB2-like protein</fullName>
    </submittedName>
</protein>
<evidence type="ECO:0000313" key="12">
    <source>
        <dbReference type="Proteomes" id="UP001164746"/>
    </source>
</evidence>
<feature type="transmembrane region" description="Helical" evidence="9">
    <location>
        <begin position="410"/>
        <end position="429"/>
    </location>
</feature>
<organism evidence="11 12">
    <name type="scientific">Mya arenaria</name>
    <name type="common">Soft-shell clam</name>
    <dbReference type="NCBI Taxonomy" id="6604"/>
    <lineage>
        <taxon>Eukaryota</taxon>
        <taxon>Metazoa</taxon>
        <taxon>Spiralia</taxon>
        <taxon>Lophotrochozoa</taxon>
        <taxon>Mollusca</taxon>
        <taxon>Bivalvia</taxon>
        <taxon>Autobranchia</taxon>
        <taxon>Heteroconchia</taxon>
        <taxon>Euheterodonta</taxon>
        <taxon>Imparidentia</taxon>
        <taxon>Neoheterodontei</taxon>
        <taxon>Myida</taxon>
        <taxon>Myoidea</taxon>
        <taxon>Myidae</taxon>
        <taxon>Mya</taxon>
    </lineage>
</organism>
<evidence type="ECO:0000256" key="4">
    <source>
        <dbReference type="ARBA" id="ARBA00023040"/>
    </source>
</evidence>
<keyword evidence="3 9" id="KW-1133">Transmembrane helix</keyword>
<dbReference type="PROSITE" id="PS00237">
    <property type="entry name" value="G_PROTEIN_RECEP_F1_1"/>
    <property type="match status" value="1"/>
</dbReference>
<keyword evidence="7 8" id="KW-0807">Transducer</keyword>
<keyword evidence="4 8" id="KW-0297">G-protein coupled receptor</keyword>
<evidence type="ECO:0000256" key="2">
    <source>
        <dbReference type="ARBA" id="ARBA00022692"/>
    </source>
</evidence>
<keyword evidence="5 9" id="KW-0472">Membrane</keyword>
<keyword evidence="12" id="KW-1185">Reference proteome</keyword>
<evidence type="ECO:0000256" key="1">
    <source>
        <dbReference type="ARBA" id="ARBA00004141"/>
    </source>
</evidence>
<dbReference type="EMBL" id="CP111021">
    <property type="protein sequence ID" value="WAR17335.1"/>
    <property type="molecule type" value="Genomic_DNA"/>
</dbReference>
<proteinExistence type="inferred from homology"/>
<reference evidence="11" key="1">
    <citation type="submission" date="2022-11" db="EMBL/GenBank/DDBJ databases">
        <title>Centuries of genome instability and evolution in soft-shell clam transmissible cancer (bioRxiv).</title>
        <authorList>
            <person name="Hart S.F.M."/>
            <person name="Yonemitsu M.A."/>
            <person name="Giersch R.M."/>
            <person name="Beal B.F."/>
            <person name="Arriagada G."/>
            <person name="Davis B.W."/>
            <person name="Ostrander E.A."/>
            <person name="Goff S.P."/>
            <person name="Metzger M.J."/>
        </authorList>
    </citation>
    <scope>NUCLEOTIDE SEQUENCE</scope>
    <source>
        <strain evidence="11">MELC-2E11</strain>
        <tissue evidence="11">Siphon/mantle</tissue>
    </source>
</reference>
<evidence type="ECO:0000256" key="5">
    <source>
        <dbReference type="ARBA" id="ARBA00023136"/>
    </source>
</evidence>
<comment type="similarity">
    <text evidence="8">Belongs to the G-protein coupled receptor 1 family.</text>
</comment>
<feature type="transmembrane region" description="Helical" evidence="9">
    <location>
        <begin position="27"/>
        <end position="54"/>
    </location>
</feature>
<evidence type="ECO:0000259" key="10">
    <source>
        <dbReference type="PROSITE" id="PS50262"/>
    </source>
</evidence>
<dbReference type="Pfam" id="PF00001">
    <property type="entry name" value="7tm_1"/>
    <property type="match status" value="1"/>
</dbReference>
<dbReference type="Gene3D" id="1.20.1070.10">
    <property type="entry name" value="Rhodopsin 7-helix transmembrane proteins"/>
    <property type="match status" value="1"/>
</dbReference>
<dbReference type="PROSITE" id="PS50262">
    <property type="entry name" value="G_PROTEIN_RECEP_F1_2"/>
    <property type="match status" value="1"/>
</dbReference>
<feature type="transmembrane region" description="Helical" evidence="9">
    <location>
        <begin position="235"/>
        <end position="256"/>
    </location>
</feature>
<dbReference type="PRINTS" id="PR00237">
    <property type="entry name" value="GPCRRHODOPSN"/>
</dbReference>
<dbReference type="PANTHER" id="PTHR24243:SF208">
    <property type="entry name" value="PYROKININ-1 RECEPTOR"/>
    <property type="match status" value="1"/>
</dbReference>
<keyword evidence="6 8" id="KW-0675">Receptor</keyword>
<dbReference type="SUPFAM" id="SSF81321">
    <property type="entry name" value="Family A G protein-coupled receptor-like"/>
    <property type="match status" value="1"/>
</dbReference>
<dbReference type="InterPro" id="IPR000276">
    <property type="entry name" value="GPCR_Rhodpsn"/>
</dbReference>
<evidence type="ECO:0000256" key="3">
    <source>
        <dbReference type="ARBA" id="ARBA00022989"/>
    </source>
</evidence>
<feature type="transmembrane region" description="Helical" evidence="9">
    <location>
        <begin position="179"/>
        <end position="199"/>
    </location>
</feature>
<dbReference type="InterPro" id="IPR017452">
    <property type="entry name" value="GPCR_Rhodpsn_7TM"/>
</dbReference>
<dbReference type="Proteomes" id="UP001164746">
    <property type="component" value="Chromosome 10"/>
</dbReference>
<feature type="domain" description="G-protein coupled receptors family 1 profile" evidence="10">
    <location>
        <begin position="47"/>
        <end position="426"/>
    </location>
</feature>
<evidence type="ECO:0000256" key="8">
    <source>
        <dbReference type="RuleBase" id="RU000688"/>
    </source>
</evidence>
<feature type="transmembrane region" description="Helical" evidence="9">
    <location>
        <begin position="131"/>
        <end position="158"/>
    </location>
</feature>
<dbReference type="PANTHER" id="PTHR24243">
    <property type="entry name" value="G-PROTEIN COUPLED RECEPTOR"/>
    <property type="match status" value="1"/>
</dbReference>
<evidence type="ECO:0000313" key="11">
    <source>
        <dbReference type="EMBL" id="WAR17335.1"/>
    </source>
</evidence>
<comment type="subcellular location">
    <subcellularLocation>
        <location evidence="1">Membrane</location>
        <topology evidence="1">Multi-pass membrane protein</topology>
    </subcellularLocation>
</comment>
<name>A0ABY7F630_MYAAR</name>
<gene>
    <name evidence="11" type="ORF">MAR_031929</name>
</gene>
<sequence>MATLQNTSSPRRIQEGPLIDQLNEEQFMILIPSFVLVIVIIMVGLPGNIITICVYRNRMRRTASRVFIIALSICDLVNLLITMPFEISIIVSTISRILVVRFPVSLFIVTNIGRTISRISVHCYRYWSYDFPYLCCIGHTLTYALNGTSALLLCAIAVDRFRKICRPLKPVFTPKKIKLICGVSTALAFAFYIPGYILYGTQTVEFPGRNGTILIGKTCKISDKYKRSRLAPPILGTWFLATVIIMIVLIVSYVLIGRAIYKRLKLEEQRHGSVSVPVKPKLRRVVADDSSETSCSFDNVVDENKPTPKHRKDQKLVLKTMSLPAQRKINKTLKDKFRLSSPTVFKIKEIKTSESFTKRIRAGRTTMMLFSVTVAYVISFIPFCVIMSLRTAVPNMESILSSAQRSVWNFFLRSYVFNCAINPILYGFFNKDFRTKMTDMIHGWCCR</sequence>
<dbReference type="CDD" id="cd00637">
    <property type="entry name" value="7tm_classA_rhodopsin-like"/>
    <property type="match status" value="1"/>
</dbReference>
<feature type="transmembrane region" description="Helical" evidence="9">
    <location>
        <begin position="368"/>
        <end position="390"/>
    </location>
</feature>
<evidence type="ECO:0000256" key="6">
    <source>
        <dbReference type="ARBA" id="ARBA00023170"/>
    </source>
</evidence>
<feature type="transmembrane region" description="Helical" evidence="9">
    <location>
        <begin position="66"/>
        <end position="91"/>
    </location>
</feature>
<keyword evidence="2 8" id="KW-0812">Transmembrane</keyword>
<evidence type="ECO:0000256" key="7">
    <source>
        <dbReference type="ARBA" id="ARBA00023224"/>
    </source>
</evidence>
<accession>A0ABY7F630</accession>
<evidence type="ECO:0000256" key="9">
    <source>
        <dbReference type="SAM" id="Phobius"/>
    </source>
</evidence>